<dbReference type="SUPFAM" id="SSF55729">
    <property type="entry name" value="Acyl-CoA N-acyltransferases (Nat)"/>
    <property type="match status" value="1"/>
</dbReference>
<comment type="caution">
    <text evidence="4">The sequence shown here is derived from an EMBL/GenBank/DDBJ whole genome shotgun (WGS) entry which is preliminary data.</text>
</comment>
<dbReference type="Pfam" id="PF13508">
    <property type="entry name" value="Acetyltransf_7"/>
    <property type="match status" value="1"/>
</dbReference>
<evidence type="ECO:0000313" key="4">
    <source>
        <dbReference type="EMBL" id="NRN65032.1"/>
    </source>
</evidence>
<keyword evidence="5" id="KW-1185">Reference proteome</keyword>
<evidence type="ECO:0000313" key="5">
    <source>
        <dbReference type="Proteomes" id="UP000763557"/>
    </source>
</evidence>
<dbReference type="InterPro" id="IPR016181">
    <property type="entry name" value="Acyl_CoA_acyltransferase"/>
</dbReference>
<gene>
    <name evidence="4" type="ORF">GC106_22420</name>
</gene>
<dbReference type="EMBL" id="JAAATY010000005">
    <property type="protein sequence ID" value="NRN65032.1"/>
    <property type="molecule type" value="Genomic_DNA"/>
</dbReference>
<dbReference type="PROSITE" id="PS51186">
    <property type="entry name" value="GNAT"/>
    <property type="match status" value="1"/>
</dbReference>
<organism evidence="4 5">
    <name type="scientific">Kibdelosporangium persicum</name>
    <dbReference type="NCBI Taxonomy" id="2698649"/>
    <lineage>
        <taxon>Bacteria</taxon>
        <taxon>Bacillati</taxon>
        <taxon>Actinomycetota</taxon>
        <taxon>Actinomycetes</taxon>
        <taxon>Pseudonocardiales</taxon>
        <taxon>Pseudonocardiaceae</taxon>
        <taxon>Kibdelosporangium</taxon>
    </lineage>
</organism>
<evidence type="ECO:0000259" key="3">
    <source>
        <dbReference type="PROSITE" id="PS51186"/>
    </source>
</evidence>
<sequence length="157" mass="17641">MTNYSHFMIRTAVEADRAAVEEIVRDAYTKWITVIGGEPAPMKADYAALIEAGRVWVLDSLDALIVLVEEPGVLLIENVAVRPSAQGKGLGRRLLAFAEERTHALGRTAVRLYTNEKMTTNIALYQSLGYRETGREEINGRRIVHLRKDLPHRTAQR</sequence>
<keyword evidence="2" id="KW-0012">Acyltransferase</keyword>
<evidence type="ECO:0000256" key="1">
    <source>
        <dbReference type="ARBA" id="ARBA00022679"/>
    </source>
</evidence>
<reference evidence="4 5" key="1">
    <citation type="submission" date="2020-01" db="EMBL/GenBank/DDBJ databases">
        <title>Kibdelosporangium persica a novel Actinomycetes from a hot desert in Iran.</title>
        <authorList>
            <person name="Safaei N."/>
            <person name="Zaburannyi N."/>
            <person name="Mueller R."/>
            <person name="Wink J."/>
        </authorList>
    </citation>
    <scope>NUCLEOTIDE SEQUENCE [LARGE SCALE GENOMIC DNA]</scope>
    <source>
        <strain evidence="4 5">4NS15</strain>
    </source>
</reference>
<keyword evidence="1" id="KW-0808">Transferase</keyword>
<accession>A0ABX2F1D1</accession>
<protein>
    <submittedName>
        <fullName evidence="4">L-amino acid N-acyltransferase YncA</fullName>
    </submittedName>
</protein>
<name>A0ABX2F1D1_9PSEU</name>
<dbReference type="PANTHER" id="PTHR43877">
    <property type="entry name" value="AMINOALKYLPHOSPHONATE N-ACETYLTRANSFERASE-RELATED-RELATED"/>
    <property type="match status" value="1"/>
</dbReference>
<evidence type="ECO:0000256" key="2">
    <source>
        <dbReference type="ARBA" id="ARBA00023315"/>
    </source>
</evidence>
<feature type="domain" description="N-acetyltransferase" evidence="3">
    <location>
        <begin position="7"/>
        <end position="151"/>
    </location>
</feature>
<dbReference type="Proteomes" id="UP000763557">
    <property type="component" value="Unassembled WGS sequence"/>
</dbReference>
<dbReference type="InterPro" id="IPR050832">
    <property type="entry name" value="Bact_Acetyltransf"/>
</dbReference>
<dbReference type="Gene3D" id="3.40.630.30">
    <property type="match status" value="1"/>
</dbReference>
<dbReference type="CDD" id="cd04301">
    <property type="entry name" value="NAT_SF"/>
    <property type="match status" value="1"/>
</dbReference>
<proteinExistence type="predicted"/>
<dbReference type="InterPro" id="IPR000182">
    <property type="entry name" value="GNAT_dom"/>
</dbReference>